<reference evidence="8" key="1">
    <citation type="submission" date="2023-03" db="EMBL/GenBank/DDBJ databases">
        <title>Massive genome expansion in bonnet fungi (Mycena s.s.) driven by repeated elements and novel gene families across ecological guilds.</title>
        <authorList>
            <consortium name="Lawrence Berkeley National Laboratory"/>
            <person name="Harder C.B."/>
            <person name="Miyauchi S."/>
            <person name="Viragh M."/>
            <person name="Kuo A."/>
            <person name="Thoen E."/>
            <person name="Andreopoulos B."/>
            <person name="Lu D."/>
            <person name="Skrede I."/>
            <person name="Drula E."/>
            <person name="Henrissat B."/>
            <person name="Morin E."/>
            <person name="Kohler A."/>
            <person name="Barry K."/>
            <person name="LaButti K."/>
            <person name="Morin E."/>
            <person name="Salamov A."/>
            <person name="Lipzen A."/>
            <person name="Mereny Z."/>
            <person name="Hegedus B."/>
            <person name="Baldrian P."/>
            <person name="Stursova M."/>
            <person name="Weitz H."/>
            <person name="Taylor A."/>
            <person name="Grigoriev I.V."/>
            <person name="Nagy L.G."/>
            <person name="Martin F."/>
            <person name="Kauserud H."/>
        </authorList>
    </citation>
    <scope>NUCLEOTIDE SEQUENCE</scope>
    <source>
        <strain evidence="8">CBHHK200</strain>
    </source>
</reference>
<keyword evidence="3 5" id="KW-0863">Zinc-finger</keyword>
<dbReference type="GO" id="GO:0000978">
    <property type="term" value="F:RNA polymerase II cis-regulatory region sequence-specific DNA binding"/>
    <property type="evidence" value="ECO:0007669"/>
    <property type="project" value="TreeGrafter"/>
</dbReference>
<dbReference type="AlphaFoldDB" id="A0AAD6SBP9"/>
<name>A0AAD6SBP9_9AGAR</name>
<dbReference type="Pfam" id="PF00096">
    <property type="entry name" value="zf-C2H2"/>
    <property type="match status" value="2"/>
</dbReference>
<feature type="compositionally biased region" description="Polar residues" evidence="6">
    <location>
        <begin position="192"/>
        <end position="201"/>
    </location>
</feature>
<comment type="caution">
    <text evidence="8">The sequence shown here is derived from an EMBL/GenBank/DDBJ whole genome shotgun (WGS) entry which is preliminary data.</text>
</comment>
<feature type="region of interest" description="Disordered" evidence="6">
    <location>
        <begin position="304"/>
        <end position="326"/>
    </location>
</feature>
<keyword evidence="9" id="KW-1185">Reference proteome</keyword>
<sequence>MTSTSAAPFLAVPVVLPGIRDIFPEHLGPRHASFQINAGDPPASIVDPALSPPSFSFDVLRRDPHTASLMHISSSRLGLLQQPQRSVLLTQGVARADSMPPSSDGDADADEEQSEGPVDQSKKHVCLTCSKRFNRPSSLRIHINSHTGALPYVCPHPNCGRGFNVNSNMRRHYRNHFAPGHITANPAHPSPTLDSSPSSNGPAHATEPGKWYPRIQNTSPSSRSTSASPLASPTSYGGTVFPFPASNNSNANSPLWSSASPPSSVSSGFLHASGYAFAHPAYELEPVRNAVYIHPRVLNAVSRDALPHTSSRRGYSESDVRSERAG</sequence>
<accession>A0AAD6SBP9</accession>
<dbReference type="Gene3D" id="3.30.160.60">
    <property type="entry name" value="Classic Zinc Finger"/>
    <property type="match status" value="2"/>
</dbReference>
<keyword evidence="2" id="KW-0677">Repeat</keyword>
<dbReference type="PROSITE" id="PS50157">
    <property type="entry name" value="ZINC_FINGER_C2H2_2"/>
    <property type="match status" value="2"/>
</dbReference>
<dbReference type="GO" id="GO:0000981">
    <property type="term" value="F:DNA-binding transcription factor activity, RNA polymerase II-specific"/>
    <property type="evidence" value="ECO:0007669"/>
    <property type="project" value="TreeGrafter"/>
</dbReference>
<feature type="region of interest" description="Disordered" evidence="6">
    <location>
        <begin position="179"/>
        <end position="233"/>
    </location>
</feature>
<feature type="compositionally biased region" description="Acidic residues" evidence="6">
    <location>
        <begin position="105"/>
        <end position="114"/>
    </location>
</feature>
<dbReference type="GO" id="GO:0005667">
    <property type="term" value="C:transcription regulator complex"/>
    <property type="evidence" value="ECO:0007669"/>
    <property type="project" value="TreeGrafter"/>
</dbReference>
<feature type="domain" description="C2H2-type" evidence="7">
    <location>
        <begin position="152"/>
        <end position="176"/>
    </location>
</feature>
<dbReference type="EMBL" id="JARJCM010000162">
    <property type="protein sequence ID" value="KAJ7024904.1"/>
    <property type="molecule type" value="Genomic_DNA"/>
</dbReference>
<dbReference type="GO" id="GO:0000785">
    <property type="term" value="C:chromatin"/>
    <property type="evidence" value="ECO:0007669"/>
    <property type="project" value="TreeGrafter"/>
</dbReference>
<dbReference type="Proteomes" id="UP001218188">
    <property type="component" value="Unassembled WGS sequence"/>
</dbReference>
<evidence type="ECO:0000256" key="3">
    <source>
        <dbReference type="ARBA" id="ARBA00022771"/>
    </source>
</evidence>
<evidence type="ECO:0000313" key="8">
    <source>
        <dbReference type="EMBL" id="KAJ7024904.1"/>
    </source>
</evidence>
<proteinExistence type="predicted"/>
<dbReference type="SMART" id="SM00355">
    <property type="entry name" value="ZnF_C2H2"/>
    <property type="match status" value="2"/>
</dbReference>
<evidence type="ECO:0000256" key="5">
    <source>
        <dbReference type="PROSITE-ProRule" id="PRU00042"/>
    </source>
</evidence>
<evidence type="ECO:0000259" key="7">
    <source>
        <dbReference type="PROSITE" id="PS50157"/>
    </source>
</evidence>
<evidence type="ECO:0000313" key="9">
    <source>
        <dbReference type="Proteomes" id="UP001218188"/>
    </source>
</evidence>
<feature type="region of interest" description="Disordered" evidence="6">
    <location>
        <begin position="94"/>
        <end position="122"/>
    </location>
</feature>
<dbReference type="PANTHER" id="PTHR14003:SF20">
    <property type="entry name" value="FINGER DOMAIN PROTEIN, PUTATIVE (AFU_ORTHOLOGUE AFUA_4G10380)-RELATED"/>
    <property type="match status" value="1"/>
</dbReference>
<evidence type="ECO:0000256" key="2">
    <source>
        <dbReference type="ARBA" id="ARBA00022737"/>
    </source>
</evidence>
<dbReference type="InterPro" id="IPR013087">
    <property type="entry name" value="Znf_C2H2_type"/>
</dbReference>
<feature type="compositionally biased region" description="Low complexity" evidence="6">
    <location>
        <begin position="218"/>
        <end position="233"/>
    </location>
</feature>
<evidence type="ECO:0000256" key="1">
    <source>
        <dbReference type="ARBA" id="ARBA00022723"/>
    </source>
</evidence>
<keyword evidence="1" id="KW-0479">Metal-binding</keyword>
<protein>
    <recommendedName>
        <fullName evidence="7">C2H2-type domain-containing protein</fullName>
    </recommendedName>
</protein>
<evidence type="ECO:0000256" key="6">
    <source>
        <dbReference type="SAM" id="MobiDB-lite"/>
    </source>
</evidence>
<dbReference type="InterPro" id="IPR036236">
    <property type="entry name" value="Znf_C2H2_sf"/>
</dbReference>
<dbReference type="GO" id="GO:0008270">
    <property type="term" value="F:zinc ion binding"/>
    <property type="evidence" value="ECO:0007669"/>
    <property type="project" value="UniProtKB-KW"/>
</dbReference>
<dbReference type="GO" id="GO:0031519">
    <property type="term" value="C:PcG protein complex"/>
    <property type="evidence" value="ECO:0007669"/>
    <property type="project" value="TreeGrafter"/>
</dbReference>
<dbReference type="PROSITE" id="PS00028">
    <property type="entry name" value="ZINC_FINGER_C2H2_1"/>
    <property type="match status" value="2"/>
</dbReference>
<feature type="domain" description="C2H2-type" evidence="7">
    <location>
        <begin position="124"/>
        <end position="151"/>
    </location>
</feature>
<dbReference type="SUPFAM" id="SSF57667">
    <property type="entry name" value="beta-beta-alpha zinc fingers"/>
    <property type="match status" value="1"/>
</dbReference>
<keyword evidence="4" id="KW-0862">Zinc</keyword>
<gene>
    <name evidence="8" type="ORF">C8F04DRAFT_149494</name>
</gene>
<feature type="compositionally biased region" description="Basic and acidic residues" evidence="6">
    <location>
        <begin position="314"/>
        <end position="326"/>
    </location>
</feature>
<evidence type="ECO:0000256" key="4">
    <source>
        <dbReference type="ARBA" id="ARBA00022833"/>
    </source>
</evidence>
<organism evidence="8 9">
    <name type="scientific">Mycena alexandri</name>
    <dbReference type="NCBI Taxonomy" id="1745969"/>
    <lineage>
        <taxon>Eukaryota</taxon>
        <taxon>Fungi</taxon>
        <taxon>Dikarya</taxon>
        <taxon>Basidiomycota</taxon>
        <taxon>Agaricomycotina</taxon>
        <taxon>Agaricomycetes</taxon>
        <taxon>Agaricomycetidae</taxon>
        <taxon>Agaricales</taxon>
        <taxon>Marasmiineae</taxon>
        <taxon>Mycenaceae</taxon>
        <taxon>Mycena</taxon>
    </lineage>
</organism>
<dbReference type="PANTHER" id="PTHR14003">
    <property type="entry name" value="TRANSCRIPTIONAL REPRESSOR PROTEIN YY"/>
    <property type="match status" value="1"/>
</dbReference>